<dbReference type="InterPro" id="IPR036259">
    <property type="entry name" value="MFS_trans_sf"/>
</dbReference>
<evidence type="ECO:0000256" key="2">
    <source>
        <dbReference type="ARBA" id="ARBA00022448"/>
    </source>
</evidence>
<dbReference type="KEGG" id="stcm:SCMC78_30930"/>
<keyword evidence="7" id="KW-0046">Antibiotic resistance</keyword>
<dbReference type="CDD" id="cd17321">
    <property type="entry name" value="MFS_MMR_MDR_like"/>
    <property type="match status" value="1"/>
</dbReference>
<evidence type="ECO:0000256" key="4">
    <source>
        <dbReference type="ARBA" id="ARBA00022692"/>
    </source>
</evidence>
<evidence type="ECO:0000256" key="1">
    <source>
        <dbReference type="ARBA" id="ARBA00004651"/>
    </source>
</evidence>
<protein>
    <submittedName>
        <fullName evidence="10">MFS transporter</fullName>
    </submittedName>
</protein>
<keyword evidence="2" id="KW-0813">Transport</keyword>
<evidence type="ECO:0000256" key="3">
    <source>
        <dbReference type="ARBA" id="ARBA00022475"/>
    </source>
</evidence>
<evidence type="ECO:0000259" key="9">
    <source>
        <dbReference type="PROSITE" id="PS50850"/>
    </source>
</evidence>
<evidence type="ECO:0000256" key="6">
    <source>
        <dbReference type="ARBA" id="ARBA00023136"/>
    </source>
</evidence>
<dbReference type="PROSITE" id="PS00216">
    <property type="entry name" value="SUGAR_TRANSPORT_1"/>
    <property type="match status" value="1"/>
</dbReference>
<feature type="transmembrane region" description="Helical" evidence="8">
    <location>
        <begin position="307"/>
        <end position="330"/>
    </location>
</feature>
<feature type="transmembrane region" description="Helical" evidence="8">
    <location>
        <begin position="444"/>
        <end position="467"/>
    </location>
</feature>
<sequence length="487" mass="50301">MSVLLPSRPTDPDPRRWWALAVIALTQLVVVLDATIVNVALPQAQLELELSDTERQWVITAYVLAFGALLLLGGRVADYWGRKRSYMVGMLGFGAASAWGGLAQSGTELIAARGLQGVFAALLAPAALALLTVSFPAGRERGTAFAVFGTVAGTGAAVGLALGGVLTEFADWRWCLLVNIVFAVVGLAGALIFVSESRVEGGNGYDIWGTLAVTLGLAALVYGFTLAESGWTEPDAIGFLAGGLVLLAAFVWIEARAAQPLLPLRIVRDRARAGAFLIQATIGAVYIGMTLYLMFHLQIVLGLSPLTAGLASLAMTFATMITAPVAARLLPTRGPRVLMTVGPLIAAAGMLWLTFITADGSYWTEVFGGLVVVGIGIAFVIIPVQNVALAGVDHHDAGAASALVNSAMQIGGCVGLSVFTTVYLGAVERSAVAGGGRAAALTDGYSAVFLATAVTLAVAAVIAATMLRGRRLAATPHRPAEVPAHVG</sequence>
<dbReference type="InterPro" id="IPR020846">
    <property type="entry name" value="MFS_dom"/>
</dbReference>
<feature type="transmembrane region" description="Helical" evidence="8">
    <location>
        <begin position="402"/>
        <end position="424"/>
    </location>
</feature>
<feature type="transmembrane region" description="Helical" evidence="8">
    <location>
        <begin position="86"/>
        <end position="102"/>
    </location>
</feature>
<feature type="transmembrane region" description="Helical" evidence="8">
    <location>
        <begin position="205"/>
        <end position="224"/>
    </location>
</feature>
<dbReference type="GO" id="GO:0046677">
    <property type="term" value="P:response to antibiotic"/>
    <property type="evidence" value="ECO:0007669"/>
    <property type="project" value="UniProtKB-KW"/>
</dbReference>
<feature type="transmembrane region" description="Helical" evidence="8">
    <location>
        <begin position="17"/>
        <end position="37"/>
    </location>
</feature>
<evidence type="ECO:0000256" key="5">
    <source>
        <dbReference type="ARBA" id="ARBA00022989"/>
    </source>
</evidence>
<feature type="transmembrane region" description="Helical" evidence="8">
    <location>
        <begin position="172"/>
        <end position="193"/>
    </location>
</feature>
<dbReference type="EMBL" id="AP035884">
    <property type="protein sequence ID" value="BFP53286.1"/>
    <property type="molecule type" value="Genomic_DNA"/>
</dbReference>
<dbReference type="SUPFAM" id="SSF103473">
    <property type="entry name" value="MFS general substrate transporter"/>
    <property type="match status" value="1"/>
</dbReference>
<proteinExistence type="predicted"/>
<evidence type="ECO:0000256" key="7">
    <source>
        <dbReference type="ARBA" id="ARBA00023251"/>
    </source>
</evidence>
<evidence type="ECO:0000313" key="10">
    <source>
        <dbReference type="EMBL" id="BFP53286.1"/>
    </source>
</evidence>
<keyword evidence="6 8" id="KW-0472">Membrane</keyword>
<feature type="transmembrane region" description="Helical" evidence="8">
    <location>
        <begin position="337"/>
        <end position="355"/>
    </location>
</feature>
<evidence type="ECO:0000256" key="8">
    <source>
        <dbReference type="SAM" id="Phobius"/>
    </source>
</evidence>
<organism evidence="10">
    <name type="scientific">Streptomyces sp. CMC78</name>
    <dbReference type="NCBI Taxonomy" id="3231512"/>
    <lineage>
        <taxon>Bacteria</taxon>
        <taxon>Bacillati</taxon>
        <taxon>Actinomycetota</taxon>
        <taxon>Actinomycetes</taxon>
        <taxon>Kitasatosporales</taxon>
        <taxon>Streptomycetaceae</taxon>
        <taxon>Streptomyces</taxon>
    </lineage>
</organism>
<dbReference type="PANTHER" id="PTHR42718">
    <property type="entry name" value="MAJOR FACILITATOR SUPERFAMILY MULTIDRUG TRANSPORTER MFSC"/>
    <property type="match status" value="1"/>
</dbReference>
<feature type="transmembrane region" description="Helical" evidence="8">
    <location>
        <begin position="57"/>
        <end position="74"/>
    </location>
</feature>
<feature type="transmembrane region" description="Helical" evidence="8">
    <location>
        <begin position="114"/>
        <end position="133"/>
    </location>
</feature>
<feature type="transmembrane region" description="Helical" evidence="8">
    <location>
        <begin position="145"/>
        <end position="166"/>
    </location>
</feature>
<name>A0AB33KD91_9ACTN</name>
<dbReference type="AlphaFoldDB" id="A0AB33KD91"/>
<dbReference type="Pfam" id="PF07690">
    <property type="entry name" value="MFS_1"/>
    <property type="match status" value="1"/>
</dbReference>
<accession>A0AB33KD91</accession>
<dbReference type="RefSeq" id="WP_408053831.1">
    <property type="nucleotide sequence ID" value="NZ_AP035884.1"/>
</dbReference>
<comment type="subcellular location">
    <subcellularLocation>
        <location evidence="1">Cell membrane</location>
        <topology evidence="1">Multi-pass membrane protein</topology>
    </subcellularLocation>
</comment>
<dbReference type="Gene3D" id="1.20.1250.20">
    <property type="entry name" value="MFS general substrate transporter like domains"/>
    <property type="match status" value="1"/>
</dbReference>
<dbReference type="InterPro" id="IPR011701">
    <property type="entry name" value="MFS"/>
</dbReference>
<feature type="transmembrane region" description="Helical" evidence="8">
    <location>
        <begin position="274"/>
        <end position="295"/>
    </location>
</feature>
<gene>
    <name evidence="10" type="ORF">SCMC78_30930</name>
</gene>
<reference evidence="10" key="1">
    <citation type="submission" date="2024-07" db="EMBL/GenBank/DDBJ databases">
        <title>Complete genome sequences of cellulolytic bacteria, Kitasatospora sp. CMC57 and Streptomyces sp. CMC78, isolated from Japanese agricultural soil.</title>
        <authorList>
            <person name="Hashimoto T."/>
            <person name="Ito M."/>
            <person name="Iwamoto M."/>
            <person name="Fukahori D."/>
            <person name="Shoda T."/>
            <person name="Sakoda M."/>
            <person name="Morohoshi T."/>
            <person name="Mitsuboshi M."/>
            <person name="Nishizawa T."/>
        </authorList>
    </citation>
    <scope>NUCLEOTIDE SEQUENCE</scope>
    <source>
        <strain evidence="10">CMC78</strain>
    </source>
</reference>
<dbReference type="InterPro" id="IPR005829">
    <property type="entry name" value="Sugar_transporter_CS"/>
</dbReference>
<keyword evidence="3" id="KW-1003">Cell membrane</keyword>
<feature type="transmembrane region" description="Helical" evidence="8">
    <location>
        <begin position="236"/>
        <end position="253"/>
    </location>
</feature>
<dbReference type="Gene3D" id="1.20.1720.10">
    <property type="entry name" value="Multidrug resistance protein D"/>
    <property type="match status" value="1"/>
</dbReference>
<feature type="domain" description="Major facilitator superfamily (MFS) profile" evidence="9">
    <location>
        <begin position="19"/>
        <end position="471"/>
    </location>
</feature>
<dbReference type="PANTHER" id="PTHR42718:SF46">
    <property type="entry name" value="BLR6921 PROTEIN"/>
    <property type="match status" value="1"/>
</dbReference>
<keyword evidence="5 8" id="KW-1133">Transmembrane helix</keyword>
<feature type="transmembrane region" description="Helical" evidence="8">
    <location>
        <begin position="367"/>
        <end position="390"/>
    </location>
</feature>
<keyword evidence="4 8" id="KW-0812">Transmembrane</keyword>
<dbReference type="GO" id="GO:0005886">
    <property type="term" value="C:plasma membrane"/>
    <property type="evidence" value="ECO:0007669"/>
    <property type="project" value="UniProtKB-SubCell"/>
</dbReference>
<dbReference type="PROSITE" id="PS50850">
    <property type="entry name" value="MFS"/>
    <property type="match status" value="1"/>
</dbReference>
<dbReference type="GO" id="GO:0022857">
    <property type="term" value="F:transmembrane transporter activity"/>
    <property type="evidence" value="ECO:0007669"/>
    <property type="project" value="InterPro"/>
</dbReference>